<dbReference type="Proteomes" id="UP000291022">
    <property type="component" value="Unassembled WGS sequence"/>
</dbReference>
<dbReference type="GeneTree" id="ENSGT00520000055589"/>
<feature type="compositionally biased region" description="Basic residues" evidence="1">
    <location>
        <begin position="485"/>
        <end position="515"/>
    </location>
</feature>
<dbReference type="InterPro" id="IPR040126">
    <property type="entry name" value="STOX1/2"/>
</dbReference>
<dbReference type="Ensembl" id="ENSUAMT00000016413.1">
    <property type="protein sequence ID" value="ENSUAMP00000014633.1"/>
    <property type="gene ID" value="ENSUAMG00000011744.1"/>
</dbReference>
<dbReference type="GO" id="GO:0071500">
    <property type="term" value="P:cellular response to nitrosative stress"/>
    <property type="evidence" value="ECO:0007669"/>
    <property type="project" value="Ensembl"/>
</dbReference>
<sequence>MNLWLMYWATCRLTGMSQSGPSGRAVFRAFRRANARCFWNSRLARAASRLAFQGWLRRGVLLVHAPPASLQVLRDAWCRRALRPPRGFRIRAVGECGARTGGASRASRGHRVLAAGACAAQAPLGGPASRSLGFCRLAEASAPRLGQPPSHLRQESWARPGEAHLEVAEDTFHARELHVPRSLAQPPGDVFPVQMNPIAQSQFIPLAEVLCCAVSDMNAAQTVVTQETLLEHLVKHHPGIAIPSQDILYTTLGTLIKERKIYHTGEGYFIVTPQTYFITNAAPHENKRDLSDESHPMPTCITYLVSVASCAELAKENAAPISHCQSCRCFPDPCTQDVEETPAAAEMARKGQKGLQESRSLVQNRAVSVSVENHICESAKPLPETKDREKGKKFGFSLFWRSLSRKEKSRAEHSSFSAQFPPEEWPVRDEDNLDNIPRDVEHEIIRRINPILTVDNLIKHTVLMQKYEEQKHCNSQGTCTDMLPLRHKYPSKEGVRKRRGRSAKSRRQGHSRRDGHRAGSQGSEPGSLRLEKHPKLPATQPTPRIKSPNEAVVQKPLDENLSVLGSHLIYKKRISNPFQGLSHRGSPITKGHNIQKTRDLKPSQTGPKGKPFQRSRSLDYSRIFEGGAKQPHAERCKDKPMAESISMSNSTVKPISEDFRDPPLNYSQCSVLQNGSQCCSFRENLLRYDVYGGKNEVIPEVLRKSYSPFDVLREAKETQHVLLSQGSSSSGRASSACRLVDNTIHQFQNLGLLDYPVSTNYLRQAERQDGDLEEISTRKTFVQEAENVGLENEGLSDDNQALYQNELEDDDGACSSLYLDEEDFSENDDLCQGLPGRIQYSFTGRSKWNHLGKQNVTERSLAEYNSKIHRSEPQVLKGNECYKPTGFFTNAGESQTPNLSAESGGLNSGTQSSFNYEEEPSVATCVQTATSAVGNLFDYTRKADSGTETLQGSVGDTGKKPASWSQSAQNQGMRKPFTQQVELFNTSHVPVLAQELQHAHSHLEGTENQSMAGDSGIDSPRTQSLASNNSVILDGLKRRQNFLQNFEGTKSGQTLTSNSLLQLTPVINV</sequence>
<dbReference type="GO" id="GO:0005813">
    <property type="term" value="C:centrosome"/>
    <property type="evidence" value="ECO:0007669"/>
    <property type="project" value="Ensembl"/>
</dbReference>
<feature type="compositionally biased region" description="Polar residues" evidence="1">
    <location>
        <begin position="892"/>
        <end position="901"/>
    </location>
</feature>
<organism evidence="3 4">
    <name type="scientific">Ursus americanus</name>
    <name type="common">American black bear</name>
    <name type="synonym">Euarctos americanus</name>
    <dbReference type="NCBI Taxonomy" id="9643"/>
    <lineage>
        <taxon>Eukaryota</taxon>
        <taxon>Metazoa</taxon>
        <taxon>Chordata</taxon>
        <taxon>Craniata</taxon>
        <taxon>Vertebrata</taxon>
        <taxon>Euteleostomi</taxon>
        <taxon>Mammalia</taxon>
        <taxon>Eutheria</taxon>
        <taxon>Laurasiatheria</taxon>
        <taxon>Carnivora</taxon>
        <taxon>Caniformia</taxon>
        <taxon>Ursidae</taxon>
        <taxon>Ursus</taxon>
    </lineage>
</organism>
<dbReference type="GO" id="GO:0010629">
    <property type="term" value="P:negative regulation of gene expression"/>
    <property type="evidence" value="ECO:0007669"/>
    <property type="project" value="Ensembl"/>
</dbReference>
<keyword evidence="4" id="KW-1185">Reference proteome</keyword>
<evidence type="ECO:0000313" key="3">
    <source>
        <dbReference type="Ensembl" id="ENSUAMP00000014633.1"/>
    </source>
</evidence>
<dbReference type="GO" id="GO:1900087">
    <property type="term" value="P:positive regulation of G1/S transition of mitotic cell cycle"/>
    <property type="evidence" value="ECO:0007669"/>
    <property type="project" value="Ensembl"/>
</dbReference>
<dbReference type="GO" id="GO:0010628">
    <property type="term" value="P:positive regulation of gene expression"/>
    <property type="evidence" value="ECO:0007669"/>
    <property type="project" value="Ensembl"/>
</dbReference>
<reference evidence="3" key="2">
    <citation type="submission" date="2025-08" db="UniProtKB">
        <authorList>
            <consortium name="Ensembl"/>
        </authorList>
    </citation>
    <scope>IDENTIFICATION</scope>
</reference>
<dbReference type="GO" id="GO:0005829">
    <property type="term" value="C:cytosol"/>
    <property type="evidence" value="ECO:0007669"/>
    <property type="project" value="Ensembl"/>
</dbReference>
<dbReference type="Pfam" id="PF10264">
    <property type="entry name" value="WHD_Storkhead"/>
    <property type="match status" value="1"/>
</dbReference>
<dbReference type="GO" id="GO:0010821">
    <property type="term" value="P:regulation of mitochondrion organization"/>
    <property type="evidence" value="ECO:0007669"/>
    <property type="project" value="Ensembl"/>
</dbReference>
<reference evidence="4" key="1">
    <citation type="submission" date="2016-06" db="EMBL/GenBank/DDBJ databases">
        <title>De novo assembly and RNA-Seq shows season-dependent expression and editing in black bear kidneys.</title>
        <authorList>
            <person name="Korstanje R."/>
            <person name="Srivastava A."/>
            <person name="Sarsani V.K."/>
            <person name="Sheehan S.M."/>
            <person name="Seger R.L."/>
            <person name="Barter M.E."/>
            <person name="Lindqvist C."/>
            <person name="Brody L.C."/>
            <person name="Mullikin J.C."/>
        </authorList>
    </citation>
    <scope>NUCLEOTIDE SEQUENCE [LARGE SCALE GENOMIC DNA]</scope>
</reference>
<dbReference type="PANTHER" id="PTHR22437">
    <property type="entry name" value="WINGED HELIX DOMAIN-CONTAINING PROTEIN"/>
    <property type="match status" value="1"/>
</dbReference>
<accession>A0A452R831</accession>
<dbReference type="GO" id="GO:0051881">
    <property type="term" value="P:regulation of mitochondrial membrane potential"/>
    <property type="evidence" value="ECO:0007669"/>
    <property type="project" value="Ensembl"/>
</dbReference>
<dbReference type="PANTHER" id="PTHR22437:SF1">
    <property type="entry name" value="STORKHEAD-BOX PROTEIN 1"/>
    <property type="match status" value="1"/>
</dbReference>
<feature type="region of interest" description="Disordered" evidence="1">
    <location>
        <begin position="475"/>
        <end position="550"/>
    </location>
</feature>
<proteinExistence type="predicted"/>
<feature type="region of interest" description="Disordered" evidence="1">
    <location>
        <begin position="892"/>
        <end position="914"/>
    </location>
</feature>
<dbReference type="GO" id="GO:0001650">
    <property type="term" value="C:fibrillar center"/>
    <property type="evidence" value="ECO:0007669"/>
    <property type="project" value="Ensembl"/>
</dbReference>
<dbReference type="GO" id="GO:0000977">
    <property type="term" value="F:RNA polymerase II transcription regulatory region sequence-specific DNA binding"/>
    <property type="evidence" value="ECO:0007669"/>
    <property type="project" value="Ensembl"/>
</dbReference>
<evidence type="ECO:0000256" key="1">
    <source>
        <dbReference type="SAM" id="MobiDB-lite"/>
    </source>
</evidence>
<dbReference type="STRING" id="9643.ENSUAMP00000014633"/>
<gene>
    <name evidence="3" type="primary">STOX1</name>
</gene>
<reference evidence="3" key="3">
    <citation type="submission" date="2025-09" db="UniProtKB">
        <authorList>
            <consortium name="Ensembl"/>
        </authorList>
    </citation>
    <scope>IDENTIFICATION</scope>
</reference>
<evidence type="ECO:0000259" key="2">
    <source>
        <dbReference type="Pfam" id="PF10264"/>
    </source>
</evidence>
<protein>
    <submittedName>
        <fullName evidence="3">Storkhead box 1</fullName>
    </submittedName>
</protein>
<feature type="domain" description="Winged helix Storkhead-box1" evidence="2">
    <location>
        <begin position="195"/>
        <end position="273"/>
    </location>
</feature>
<evidence type="ECO:0000313" key="4">
    <source>
        <dbReference type="Proteomes" id="UP000291022"/>
    </source>
</evidence>
<dbReference type="GO" id="GO:0010971">
    <property type="term" value="P:positive regulation of G2/M transition of mitotic cell cycle"/>
    <property type="evidence" value="ECO:0007669"/>
    <property type="project" value="Ensembl"/>
</dbReference>
<dbReference type="GO" id="GO:1902882">
    <property type="term" value="P:regulation of response to oxidative stress"/>
    <property type="evidence" value="ECO:0007669"/>
    <property type="project" value="Ensembl"/>
</dbReference>
<feature type="compositionally biased region" description="Polar residues" evidence="1">
    <location>
        <begin position="963"/>
        <end position="972"/>
    </location>
</feature>
<dbReference type="GO" id="GO:0006357">
    <property type="term" value="P:regulation of transcription by RNA polymerase II"/>
    <property type="evidence" value="ECO:0007669"/>
    <property type="project" value="Ensembl"/>
</dbReference>
<dbReference type="InterPro" id="IPR019391">
    <property type="entry name" value="Storkhead-box_WHD"/>
</dbReference>
<name>A0A452R831_URSAM</name>
<feature type="region of interest" description="Disordered" evidence="1">
    <location>
        <begin position="945"/>
        <end position="972"/>
    </location>
</feature>
<dbReference type="GO" id="GO:1901858">
    <property type="term" value="P:regulation of mitochondrial DNA metabolic process"/>
    <property type="evidence" value="ECO:0007669"/>
    <property type="project" value="Ensembl"/>
</dbReference>
<dbReference type="AlphaFoldDB" id="A0A452R831"/>
<feature type="region of interest" description="Disordered" evidence="1">
    <location>
        <begin position="580"/>
        <end position="615"/>
    </location>
</feature>
<dbReference type="GO" id="GO:0005654">
    <property type="term" value="C:nucleoplasm"/>
    <property type="evidence" value="ECO:0007669"/>
    <property type="project" value="Ensembl"/>
</dbReference>